<evidence type="ECO:0000256" key="9">
    <source>
        <dbReference type="ARBA" id="ARBA00022679"/>
    </source>
</evidence>
<evidence type="ECO:0000256" key="15">
    <source>
        <dbReference type="ARBA" id="ARBA00032605"/>
    </source>
</evidence>
<evidence type="ECO:0000256" key="12">
    <source>
        <dbReference type="ARBA" id="ARBA00022989"/>
    </source>
</evidence>
<dbReference type="HAMAP" id="MF_00719">
    <property type="entry name" value="CobS"/>
    <property type="match status" value="1"/>
</dbReference>
<dbReference type="GO" id="GO:0051073">
    <property type="term" value="F:adenosylcobinamide-GDP ribazoletransferase activity"/>
    <property type="evidence" value="ECO:0007669"/>
    <property type="project" value="UniProtKB-UniRule"/>
</dbReference>
<dbReference type="PANTHER" id="PTHR34148">
    <property type="entry name" value="ADENOSYLCOBINAMIDE-GDP RIBAZOLETRANSFERASE"/>
    <property type="match status" value="1"/>
</dbReference>
<dbReference type="InterPro" id="IPR003805">
    <property type="entry name" value="CobS"/>
</dbReference>
<dbReference type="OrthoDB" id="9794626at2"/>
<feature type="transmembrane region" description="Helical" evidence="19">
    <location>
        <begin position="99"/>
        <end position="121"/>
    </location>
</feature>
<comment type="catalytic activity">
    <reaction evidence="18 19">
        <text>alpha-ribazole 5'-phosphate + adenosylcob(III)inamide-GDP = adenosylcob(III)alamin 5'-phosphate + GMP + H(+)</text>
        <dbReference type="Rhea" id="RHEA:23560"/>
        <dbReference type="ChEBI" id="CHEBI:15378"/>
        <dbReference type="ChEBI" id="CHEBI:57918"/>
        <dbReference type="ChEBI" id="CHEBI:58115"/>
        <dbReference type="ChEBI" id="CHEBI:60487"/>
        <dbReference type="ChEBI" id="CHEBI:60493"/>
        <dbReference type="EC" id="2.7.8.26"/>
    </reaction>
</comment>
<dbReference type="GO" id="GO:0009236">
    <property type="term" value="P:cobalamin biosynthetic process"/>
    <property type="evidence" value="ECO:0007669"/>
    <property type="project" value="UniProtKB-UniRule"/>
</dbReference>
<evidence type="ECO:0000313" key="20">
    <source>
        <dbReference type="EMBL" id="KAB3532895.1"/>
    </source>
</evidence>
<feature type="transmembrane region" description="Helical" evidence="19">
    <location>
        <begin position="30"/>
        <end position="51"/>
    </location>
</feature>
<keyword evidence="7 19" id="KW-1003">Cell membrane</keyword>
<comment type="caution">
    <text evidence="20">The sequence shown here is derived from an EMBL/GenBank/DDBJ whole genome shotgun (WGS) entry which is preliminary data.</text>
</comment>
<name>A0A6I0F917_9FIRM</name>
<dbReference type="GO" id="GO:0008818">
    <property type="term" value="F:cobalamin 5'-phosphate synthase activity"/>
    <property type="evidence" value="ECO:0007669"/>
    <property type="project" value="UniProtKB-UniRule"/>
</dbReference>
<comment type="pathway">
    <text evidence="3 19">Cofactor biosynthesis; adenosylcobalamin biosynthesis; adenosylcobalamin from cob(II)yrinate a,c-diamide: step 7/7.</text>
</comment>
<feature type="transmembrane region" description="Helical" evidence="19">
    <location>
        <begin position="57"/>
        <end position="78"/>
    </location>
</feature>
<evidence type="ECO:0000256" key="16">
    <source>
        <dbReference type="ARBA" id="ARBA00032853"/>
    </source>
</evidence>
<evidence type="ECO:0000256" key="17">
    <source>
        <dbReference type="ARBA" id="ARBA00048623"/>
    </source>
</evidence>
<dbReference type="GO" id="GO:0005886">
    <property type="term" value="C:plasma membrane"/>
    <property type="evidence" value="ECO:0007669"/>
    <property type="project" value="UniProtKB-SubCell"/>
</dbReference>
<protein>
    <recommendedName>
        <fullName evidence="6 19">Adenosylcobinamide-GDP ribazoletransferase</fullName>
        <ecNumber evidence="5 19">2.7.8.26</ecNumber>
    </recommendedName>
    <alternativeName>
        <fullName evidence="16 19">Cobalamin synthase</fullName>
    </alternativeName>
    <alternativeName>
        <fullName evidence="15 19">Cobalamin-5'-phosphate synthase</fullName>
    </alternativeName>
</protein>
<keyword evidence="13 19" id="KW-0472">Membrane</keyword>
<comment type="similarity">
    <text evidence="4 19">Belongs to the CobS family.</text>
</comment>
<reference evidence="20 21" key="1">
    <citation type="submission" date="2019-10" db="EMBL/GenBank/DDBJ databases">
        <title>Alkaliphilus serpentinus sp. nov. and Alkaliphilus pronyensis sp. nov., two novel anaerobic alkaliphilic species isolated from the serpentinized-hosted hydrothermal field of the Prony Bay (New Caledonia).</title>
        <authorList>
            <person name="Postec A."/>
        </authorList>
    </citation>
    <scope>NUCLEOTIDE SEQUENCE [LARGE SCALE GENOMIC DNA]</scope>
    <source>
        <strain evidence="20 21">LacV</strain>
    </source>
</reference>
<gene>
    <name evidence="19 20" type="primary">cobS</name>
    <name evidence="20" type="ORF">F8154_11130</name>
</gene>
<keyword evidence="11 19" id="KW-0460">Magnesium</keyword>
<dbReference type="NCBIfam" id="TIGR00317">
    <property type="entry name" value="cobS"/>
    <property type="match status" value="1"/>
</dbReference>
<feature type="transmembrane region" description="Helical" evidence="19">
    <location>
        <begin position="222"/>
        <end position="241"/>
    </location>
</feature>
<dbReference type="Proteomes" id="UP000432715">
    <property type="component" value="Unassembled WGS sequence"/>
</dbReference>
<comment type="function">
    <text evidence="14 19">Joins adenosylcobinamide-GDP and alpha-ribazole to generate adenosylcobalamin (Ado-cobalamin). Also synthesizes adenosylcobalamin 5'-phosphate from adenosylcobinamide-GDP and alpha-ribazole 5'-phosphate.</text>
</comment>
<evidence type="ECO:0000256" key="1">
    <source>
        <dbReference type="ARBA" id="ARBA00001946"/>
    </source>
</evidence>
<evidence type="ECO:0000256" key="19">
    <source>
        <dbReference type="HAMAP-Rule" id="MF_00719"/>
    </source>
</evidence>
<evidence type="ECO:0000256" key="13">
    <source>
        <dbReference type="ARBA" id="ARBA00023136"/>
    </source>
</evidence>
<keyword evidence="8 19" id="KW-0169">Cobalamin biosynthesis</keyword>
<accession>A0A6I0F917</accession>
<organism evidence="20 21">
    <name type="scientific">Alkaliphilus pronyensis</name>
    <dbReference type="NCBI Taxonomy" id="1482732"/>
    <lineage>
        <taxon>Bacteria</taxon>
        <taxon>Bacillati</taxon>
        <taxon>Bacillota</taxon>
        <taxon>Clostridia</taxon>
        <taxon>Peptostreptococcales</taxon>
        <taxon>Natronincolaceae</taxon>
        <taxon>Alkaliphilus</taxon>
    </lineage>
</organism>
<keyword evidence="12 19" id="KW-1133">Transmembrane helix</keyword>
<evidence type="ECO:0000256" key="7">
    <source>
        <dbReference type="ARBA" id="ARBA00022475"/>
    </source>
</evidence>
<comment type="catalytic activity">
    <reaction evidence="17 19">
        <text>alpha-ribazole + adenosylcob(III)inamide-GDP = adenosylcob(III)alamin + GMP + H(+)</text>
        <dbReference type="Rhea" id="RHEA:16049"/>
        <dbReference type="ChEBI" id="CHEBI:10329"/>
        <dbReference type="ChEBI" id="CHEBI:15378"/>
        <dbReference type="ChEBI" id="CHEBI:18408"/>
        <dbReference type="ChEBI" id="CHEBI:58115"/>
        <dbReference type="ChEBI" id="CHEBI:60487"/>
        <dbReference type="EC" id="2.7.8.26"/>
    </reaction>
</comment>
<dbReference type="PANTHER" id="PTHR34148:SF1">
    <property type="entry name" value="ADENOSYLCOBINAMIDE-GDP RIBAZOLETRANSFERASE"/>
    <property type="match status" value="1"/>
</dbReference>
<dbReference type="AlphaFoldDB" id="A0A6I0F917"/>
<comment type="subcellular location">
    <subcellularLocation>
        <location evidence="2 19">Cell membrane</location>
        <topology evidence="2 19">Multi-pass membrane protein</topology>
    </subcellularLocation>
</comment>
<evidence type="ECO:0000256" key="18">
    <source>
        <dbReference type="ARBA" id="ARBA00049504"/>
    </source>
</evidence>
<proteinExistence type="inferred from homology"/>
<dbReference type="EMBL" id="WBZC01000044">
    <property type="protein sequence ID" value="KAB3532895.1"/>
    <property type="molecule type" value="Genomic_DNA"/>
</dbReference>
<sequence length="244" mass="27271">MIRFIGVLQFLTRLTIIRDMPHQEDFDKGIIYFPIVGATIGLLLLFVFRVANVFFPHQLAIILTIGSFVVLTGGLHMDGLGDTFDGLYSNKSRARMLEIMKDSCLGTNGVLAIIFVLLIKITSLSSIGIWNVYGALVIMPVFGRLSLVLGSFNAKYARETGLGNIFIGRVEKKQVLISIIFTAIATIFQPVSIFFIPILWVFTYCFQRYCDKKIGGMTGDTLGALCEMVETLYLLYLLLIINIF</sequence>
<evidence type="ECO:0000256" key="11">
    <source>
        <dbReference type="ARBA" id="ARBA00022842"/>
    </source>
</evidence>
<evidence type="ECO:0000256" key="4">
    <source>
        <dbReference type="ARBA" id="ARBA00010561"/>
    </source>
</evidence>
<evidence type="ECO:0000313" key="21">
    <source>
        <dbReference type="Proteomes" id="UP000432715"/>
    </source>
</evidence>
<feature type="transmembrane region" description="Helical" evidence="19">
    <location>
        <begin position="175"/>
        <end position="202"/>
    </location>
</feature>
<evidence type="ECO:0000256" key="14">
    <source>
        <dbReference type="ARBA" id="ARBA00025228"/>
    </source>
</evidence>
<evidence type="ECO:0000256" key="3">
    <source>
        <dbReference type="ARBA" id="ARBA00004663"/>
    </source>
</evidence>
<evidence type="ECO:0000256" key="6">
    <source>
        <dbReference type="ARBA" id="ARBA00015850"/>
    </source>
</evidence>
<evidence type="ECO:0000256" key="2">
    <source>
        <dbReference type="ARBA" id="ARBA00004651"/>
    </source>
</evidence>
<keyword evidence="10 19" id="KW-0812">Transmembrane</keyword>
<comment type="cofactor">
    <cofactor evidence="1 19">
        <name>Mg(2+)</name>
        <dbReference type="ChEBI" id="CHEBI:18420"/>
    </cofactor>
</comment>
<keyword evidence="9 19" id="KW-0808">Transferase</keyword>
<dbReference type="EC" id="2.7.8.26" evidence="5 19"/>
<evidence type="ECO:0000256" key="10">
    <source>
        <dbReference type="ARBA" id="ARBA00022692"/>
    </source>
</evidence>
<dbReference type="RefSeq" id="WP_151861690.1">
    <property type="nucleotide sequence ID" value="NZ_WBZC01000044.1"/>
</dbReference>
<evidence type="ECO:0000256" key="8">
    <source>
        <dbReference type="ARBA" id="ARBA00022573"/>
    </source>
</evidence>
<dbReference type="UniPathway" id="UPA00148">
    <property type="reaction ID" value="UER00238"/>
</dbReference>
<evidence type="ECO:0000256" key="5">
    <source>
        <dbReference type="ARBA" id="ARBA00013200"/>
    </source>
</evidence>
<keyword evidence="21" id="KW-1185">Reference proteome</keyword>
<dbReference type="Pfam" id="PF02654">
    <property type="entry name" value="CobS"/>
    <property type="match status" value="1"/>
</dbReference>